<gene>
    <name evidence="2" type="ORF">BE08_08035</name>
</gene>
<reference evidence="2 3" key="1">
    <citation type="submission" date="2014-02" db="EMBL/GenBank/DDBJ databases">
        <title>The small core and large imbalanced accessory genome model reveals a collaborative survival strategy of Sorangium cellulosum strains in nature.</title>
        <authorList>
            <person name="Han K."/>
            <person name="Peng R."/>
            <person name="Blom J."/>
            <person name="Li Y.-Z."/>
        </authorList>
    </citation>
    <scope>NUCLEOTIDE SEQUENCE [LARGE SCALE GENOMIC DNA]</scope>
    <source>
        <strain evidence="2 3">So0157-25</strain>
    </source>
</reference>
<name>A0A150PEC3_SORCE</name>
<evidence type="ECO:0000313" key="3">
    <source>
        <dbReference type="Proteomes" id="UP000075420"/>
    </source>
</evidence>
<dbReference type="EMBL" id="JELY01001964">
    <property type="protein sequence ID" value="KYF54034.1"/>
    <property type="molecule type" value="Genomic_DNA"/>
</dbReference>
<dbReference type="Proteomes" id="UP000075420">
    <property type="component" value="Unassembled WGS sequence"/>
</dbReference>
<evidence type="ECO:0000313" key="2">
    <source>
        <dbReference type="EMBL" id="KYF54034.1"/>
    </source>
</evidence>
<feature type="compositionally biased region" description="Low complexity" evidence="1">
    <location>
        <begin position="1"/>
        <end position="12"/>
    </location>
</feature>
<feature type="compositionally biased region" description="Basic and acidic residues" evidence="1">
    <location>
        <begin position="13"/>
        <end position="22"/>
    </location>
</feature>
<evidence type="ECO:0000256" key="1">
    <source>
        <dbReference type="SAM" id="MobiDB-lite"/>
    </source>
</evidence>
<dbReference type="AlphaFoldDB" id="A0A150PEC3"/>
<protein>
    <recommendedName>
        <fullName evidence="4">Transposase</fullName>
    </recommendedName>
</protein>
<proteinExistence type="predicted"/>
<accession>A0A150PEC3</accession>
<sequence>MLRGPARAAVSAGERRAGSRRARLPDERVEALRFRLETYVDHGVSPACRALTSQRAQKGRGS</sequence>
<organism evidence="2 3">
    <name type="scientific">Sorangium cellulosum</name>
    <name type="common">Polyangium cellulosum</name>
    <dbReference type="NCBI Taxonomy" id="56"/>
    <lineage>
        <taxon>Bacteria</taxon>
        <taxon>Pseudomonadati</taxon>
        <taxon>Myxococcota</taxon>
        <taxon>Polyangia</taxon>
        <taxon>Polyangiales</taxon>
        <taxon>Polyangiaceae</taxon>
        <taxon>Sorangium</taxon>
    </lineage>
</organism>
<comment type="caution">
    <text evidence="2">The sequence shown here is derived from an EMBL/GenBank/DDBJ whole genome shotgun (WGS) entry which is preliminary data.</text>
</comment>
<evidence type="ECO:0008006" key="4">
    <source>
        <dbReference type="Google" id="ProtNLM"/>
    </source>
</evidence>
<feature type="region of interest" description="Disordered" evidence="1">
    <location>
        <begin position="1"/>
        <end position="22"/>
    </location>
</feature>